<proteinExistence type="predicted"/>
<dbReference type="OrthoDB" id="2066958at2"/>
<feature type="compositionally biased region" description="Polar residues" evidence="1">
    <location>
        <begin position="136"/>
        <end position="151"/>
    </location>
</feature>
<accession>A0A1M5D517</accession>
<keyword evidence="4" id="KW-1185">Reference proteome</keyword>
<evidence type="ECO:0000259" key="2">
    <source>
        <dbReference type="Pfam" id="PF13240"/>
    </source>
</evidence>
<sequence>MTLIRCPECGKEVSDRASICPHCGFPIKELGRGQINLDANEDEMILCPFCGTENTLGVSACEFCGAPYSSDWILKPRMLSPEEIPQMFECYKCNRNIPEGIDKCPFCGYSYGSLKNKIPSDIFTKKPTKNKIGDSNGDQATNQDLKSRSSNNNASWMVNSLRCPRCGSNKVNLLKSDVNMEKEYEVVGGQIKEKKREKTSAGKMILGFATLGMSVPFTGLRHKKHNKYNCLECGYCWEGK</sequence>
<feature type="region of interest" description="Disordered" evidence="1">
    <location>
        <begin position="125"/>
        <end position="151"/>
    </location>
</feature>
<dbReference type="RefSeq" id="WP_139249523.1">
    <property type="nucleotide sequence ID" value="NZ_FQVI01000056.1"/>
</dbReference>
<dbReference type="STRING" id="1122155.SAMN02745158_04419"/>
<dbReference type="Proteomes" id="UP000184245">
    <property type="component" value="Unassembled WGS sequence"/>
</dbReference>
<organism evidence="3 4">
    <name type="scientific">Lactonifactor longoviformis DSM 17459</name>
    <dbReference type="NCBI Taxonomy" id="1122155"/>
    <lineage>
        <taxon>Bacteria</taxon>
        <taxon>Bacillati</taxon>
        <taxon>Bacillota</taxon>
        <taxon>Clostridia</taxon>
        <taxon>Eubacteriales</taxon>
        <taxon>Clostridiaceae</taxon>
        <taxon>Lactonifactor</taxon>
    </lineage>
</organism>
<evidence type="ECO:0000313" key="4">
    <source>
        <dbReference type="Proteomes" id="UP000184245"/>
    </source>
</evidence>
<dbReference type="Pfam" id="PF13240">
    <property type="entry name" value="Zn_Ribbon_1"/>
    <property type="match status" value="1"/>
</dbReference>
<evidence type="ECO:0000256" key="1">
    <source>
        <dbReference type="SAM" id="MobiDB-lite"/>
    </source>
</evidence>
<reference evidence="3 4" key="1">
    <citation type="submission" date="2016-11" db="EMBL/GenBank/DDBJ databases">
        <authorList>
            <person name="Jaros S."/>
            <person name="Januszkiewicz K."/>
            <person name="Wedrychowicz H."/>
        </authorList>
    </citation>
    <scope>NUCLEOTIDE SEQUENCE [LARGE SCALE GENOMIC DNA]</scope>
    <source>
        <strain evidence="3 4">DSM 17459</strain>
    </source>
</reference>
<gene>
    <name evidence="3" type="ORF">SAMN02745158_04419</name>
</gene>
<protein>
    <submittedName>
        <fullName evidence="3">Double zinc ribbon</fullName>
    </submittedName>
</protein>
<evidence type="ECO:0000313" key="3">
    <source>
        <dbReference type="EMBL" id="SHF62061.1"/>
    </source>
</evidence>
<dbReference type="EMBL" id="FQVI01000056">
    <property type="protein sequence ID" value="SHF62061.1"/>
    <property type="molecule type" value="Genomic_DNA"/>
</dbReference>
<name>A0A1M5D517_9CLOT</name>
<dbReference type="AlphaFoldDB" id="A0A1M5D517"/>
<feature type="domain" description="Zinc-ribbon" evidence="2">
    <location>
        <begin position="6"/>
        <end position="27"/>
    </location>
</feature>
<dbReference type="InterPro" id="IPR026870">
    <property type="entry name" value="Zinc_ribbon_dom"/>
</dbReference>